<dbReference type="EMBL" id="BAAADS010000018">
    <property type="protein sequence ID" value="GAA0607886.1"/>
    <property type="molecule type" value="Genomic_DNA"/>
</dbReference>
<keyword evidence="2" id="KW-0812">Transmembrane</keyword>
<keyword evidence="2" id="KW-0472">Membrane</keyword>
<reference evidence="4 5" key="1">
    <citation type="journal article" date="2019" name="Int. J. Syst. Evol. Microbiol.">
        <title>The Global Catalogue of Microorganisms (GCM) 10K type strain sequencing project: providing services to taxonomists for standard genome sequencing and annotation.</title>
        <authorList>
            <consortium name="The Broad Institute Genomics Platform"/>
            <consortium name="The Broad Institute Genome Sequencing Center for Infectious Disease"/>
            <person name="Wu L."/>
            <person name="Ma J."/>
        </authorList>
    </citation>
    <scope>NUCLEOTIDE SEQUENCE [LARGE SCALE GENOMIC DNA]</scope>
    <source>
        <strain evidence="4 5">JCM 15395</strain>
    </source>
</reference>
<evidence type="ECO:0000313" key="5">
    <source>
        <dbReference type="Proteomes" id="UP001500866"/>
    </source>
</evidence>
<evidence type="ECO:0000256" key="2">
    <source>
        <dbReference type="SAM" id="Phobius"/>
    </source>
</evidence>
<gene>
    <name evidence="4" type="ORF">GCM10009001_26540</name>
</gene>
<evidence type="ECO:0000256" key="1">
    <source>
        <dbReference type="SAM" id="Coils"/>
    </source>
</evidence>
<comment type="caution">
    <text evidence="4">The sequence shown here is derived from an EMBL/GenBank/DDBJ whole genome shotgun (WGS) entry which is preliminary data.</text>
</comment>
<feature type="transmembrane region" description="Helical" evidence="2">
    <location>
        <begin position="41"/>
        <end position="61"/>
    </location>
</feature>
<evidence type="ECO:0000313" key="4">
    <source>
        <dbReference type="EMBL" id="GAA0607886.1"/>
    </source>
</evidence>
<organism evidence="4 5">
    <name type="scientific">Virgibacillus siamensis</name>
    <dbReference type="NCBI Taxonomy" id="480071"/>
    <lineage>
        <taxon>Bacteria</taxon>
        <taxon>Bacillati</taxon>
        <taxon>Bacillota</taxon>
        <taxon>Bacilli</taxon>
        <taxon>Bacillales</taxon>
        <taxon>Bacillaceae</taxon>
        <taxon>Virgibacillus</taxon>
    </lineage>
</organism>
<proteinExistence type="predicted"/>
<dbReference type="Pfam" id="PF13786">
    <property type="entry name" value="DUF4179"/>
    <property type="match status" value="1"/>
</dbReference>
<feature type="domain" description="DUF4179" evidence="3">
    <location>
        <begin position="39"/>
        <end position="107"/>
    </location>
</feature>
<keyword evidence="1" id="KW-0175">Coiled coil</keyword>
<feature type="coiled-coil region" evidence="1">
    <location>
        <begin position="75"/>
        <end position="102"/>
    </location>
</feature>
<dbReference type="InterPro" id="IPR025436">
    <property type="entry name" value="DUF4179"/>
</dbReference>
<keyword evidence="5" id="KW-1185">Reference proteome</keyword>
<dbReference type="Proteomes" id="UP001500866">
    <property type="component" value="Unassembled WGS sequence"/>
</dbReference>
<accession>A0ABN1GB82</accession>
<keyword evidence="2" id="KW-1133">Transmembrane helix</keyword>
<dbReference type="RefSeq" id="WP_343813986.1">
    <property type="nucleotide sequence ID" value="NZ_BAAADS010000018.1"/>
</dbReference>
<evidence type="ECO:0000259" key="3">
    <source>
        <dbReference type="Pfam" id="PF13786"/>
    </source>
</evidence>
<name>A0ABN1GB82_9BACI</name>
<protein>
    <recommendedName>
        <fullName evidence="3">DUF4179 domain-containing protein</fullName>
    </recommendedName>
</protein>
<sequence>MRDDFKKDINRIKVPEEKLDLAVERAIKRAKKKHWSPAKKVTYICSAAVIVFGLLVASAFISPTMAKVMANVPYLDQIIESMEQTENRKEDLQSFYKNVSETLAGSDDYEGISGVSMSTFFPTEPPTLLVRVEDKQYKNEYENEINDVIKELAETHNIDDVGVNIKVWEPEISKKDKKQMEHSRKLLDITQNVLEQNGYSFSALGMDPRKHSISIEMEGQGQVSDKMKAEIGKLVHHAIDAKMNMDYTIEVSGKSKAEIRDENWQPIFSTVMAEAHKEYNAVTGFAYSFHPKPLEIILKTSLSQGEADKKKAEKIATYAKQVVEVKRNKLSVDKIPYEMIIRDKDQEKLFKIRVK</sequence>